<organism evidence="1 2">
    <name type="scientific">Candidatus Viridilinea mediisalina</name>
    <dbReference type="NCBI Taxonomy" id="2024553"/>
    <lineage>
        <taxon>Bacteria</taxon>
        <taxon>Bacillati</taxon>
        <taxon>Chloroflexota</taxon>
        <taxon>Chloroflexia</taxon>
        <taxon>Chloroflexales</taxon>
        <taxon>Chloroflexineae</taxon>
        <taxon>Oscillochloridaceae</taxon>
        <taxon>Candidatus Viridilinea</taxon>
    </lineage>
</organism>
<protein>
    <submittedName>
        <fullName evidence="1">Uncharacterized protein</fullName>
    </submittedName>
</protein>
<evidence type="ECO:0000313" key="1">
    <source>
        <dbReference type="EMBL" id="PDW02292.1"/>
    </source>
</evidence>
<dbReference type="EMBL" id="NQWI01000076">
    <property type="protein sequence ID" value="PDW02292.1"/>
    <property type="molecule type" value="Genomic_DNA"/>
</dbReference>
<sequence length="93" mass="10132">MTGPVQRDTGIDHRTVQRYRAWAIEHQLLSGPLPVLDELQRLVAATLTAPPPLPPQPGATPRVRAWMFAGGSASPSGIYSYSDIPQVCALQWV</sequence>
<proteinExistence type="predicted"/>
<gene>
    <name evidence="1" type="ORF">CJ255_14785</name>
</gene>
<name>A0A2A6RGZ5_9CHLR</name>
<dbReference type="Proteomes" id="UP000220527">
    <property type="component" value="Unassembled WGS sequence"/>
</dbReference>
<evidence type="ECO:0000313" key="2">
    <source>
        <dbReference type="Proteomes" id="UP000220527"/>
    </source>
</evidence>
<keyword evidence="2" id="KW-1185">Reference proteome</keyword>
<dbReference type="AlphaFoldDB" id="A0A2A6RGZ5"/>
<comment type="caution">
    <text evidence="1">The sequence shown here is derived from an EMBL/GenBank/DDBJ whole genome shotgun (WGS) entry which is preliminary data.</text>
</comment>
<reference evidence="2" key="1">
    <citation type="submission" date="2017-08" db="EMBL/GenBank/DDBJ databases">
        <authorList>
            <person name="Grouzdev D.S."/>
            <person name="Gaisin V.A."/>
            <person name="Rysina M.S."/>
            <person name="Gorlenko V.M."/>
        </authorList>
    </citation>
    <scope>NUCLEOTIDE SEQUENCE [LARGE SCALE GENOMIC DNA]</scope>
    <source>
        <strain evidence="2">Kir15-3F</strain>
    </source>
</reference>
<accession>A0A2A6RGZ5</accession>